<comment type="caution">
    <text evidence="9">The sequence shown here is derived from an EMBL/GenBank/DDBJ whole genome shotgun (WGS) entry which is preliminary data.</text>
</comment>
<comment type="similarity">
    <text evidence="2">Belongs to the PheA/TfdB FAD monooxygenase family.</text>
</comment>
<dbReference type="EMBL" id="JAAAXW010000041">
    <property type="protein sequence ID" value="KAF9547500.1"/>
    <property type="molecule type" value="Genomic_DNA"/>
</dbReference>
<dbReference type="InterPro" id="IPR012941">
    <property type="entry name" value="Phe_hydrox_C_dim_dom"/>
</dbReference>
<dbReference type="Proteomes" id="UP000723463">
    <property type="component" value="Unassembled WGS sequence"/>
</dbReference>
<keyword evidence="4" id="KW-0274">FAD</keyword>
<dbReference type="GO" id="GO:0071949">
    <property type="term" value="F:FAD binding"/>
    <property type="evidence" value="ECO:0007669"/>
    <property type="project" value="InterPro"/>
</dbReference>
<keyword evidence="10" id="KW-1185">Reference proteome</keyword>
<dbReference type="SUPFAM" id="SSF51905">
    <property type="entry name" value="FAD/NAD(P)-binding domain"/>
    <property type="match status" value="1"/>
</dbReference>
<keyword evidence="5" id="KW-0560">Oxidoreductase</keyword>
<dbReference type="Gene3D" id="3.30.9.10">
    <property type="entry name" value="D-Amino Acid Oxidase, subunit A, domain 2"/>
    <property type="match status" value="1"/>
</dbReference>
<dbReference type="Gene3D" id="3.40.30.20">
    <property type="match status" value="1"/>
</dbReference>
<dbReference type="InterPro" id="IPR002938">
    <property type="entry name" value="FAD-bd"/>
</dbReference>
<evidence type="ECO:0000256" key="1">
    <source>
        <dbReference type="ARBA" id="ARBA00001974"/>
    </source>
</evidence>
<dbReference type="InterPro" id="IPR036249">
    <property type="entry name" value="Thioredoxin-like_sf"/>
</dbReference>
<comment type="cofactor">
    <cofactor evidence="1">
        <name>FAD</name>
        <dbReference type="ChEBI" id="CHEBI:57692"/>
    </cofactor>
</comment>
<name>A0A9P6K570_9FUNG</name>
<gene>
    <name evidence="9" type="ORF">EC957_008337</name>
</gene>
<feature type="domain" description="Phenol hydroxylase-like C-terminal dimerisation" evidence="8">
    <location>
        <begin position="556"/>
        <end position="727"/>
    </location>
</feature>
<feature type="domain" description="FAD-binding" evidence="7">
    <location>
        <begin position="243"/>
        <end position="444"/>
    </location>
</feature>
<evidence type="ECO:0000259" key="8">
    <source>
        <dbReference type="Pfam" id="PF07976"/>
    </source>
</evidence>
<evidence type="ECO:0000256" key="4">
    <source>
        <dbReference type="ARBA" id="ARBA00022827"/>
    </source>
</evidence>
<feature type="region of interest" description="Disordered" evidence="6">
    <location>
        <begin position="530"/>
        <end position="552"/>
    </location>
</feature>
<feature type="region of interest" description="Disordered" evidence="6">
    <location>
        <begin position="1"/>
        <end position="35"/>
    </location>
</feature>
<dbReference type="Pfam" id="PF01494">
    <property type="entry name" value="FAD_binding_3"/>
    <property type="match status" value="2"/>
</dbReference>
<feature type="compositionally biased region" description="Low complexity" evidence="6">
    <location>
        <begin position="1"/>
        <end position="31"/>
    </location>
</feature>
<protein>
    <recommendedName>
        <fullName evidence="11">FAD-binding domain-containing protein</fullName>
    </recommendedName>
</protein>
<proteinExistence type="inferred from homology"/>
<evidence type="ECO:0000256" key="6">
    <source>
        <dbReference type="SAM" id="MobiDB-lite"/>
    </source>
</evidence>
<evidence type="ECO:0008006" key="11">
    <source>
        <dbReference type="Google" id="ProtNLM"/>
    </source>
</evidence>
<feature type="domain" description="FAD-binding" evidence="7">
    <location>
        <begin position="44"/>
        <end position="191"/>
    </location>
</feature>
<dbReference type="PANTHER" id="PTHR43004">
    <property type="entry name" value="TRK SYSTEM POTASSIUM UPTAKE PROTEIN"/>
    <property type="match status" value="1"/>
</dbReference>
<dbReference type="PRINTS" id="PR00420">
    <property type="entry name" value="RNGMNOXGNASE"/>
</dbReference>
<feature type="compositionally biased region" description="Basic and acidic residues" evidence="6">
    <location>
        <begin position="178"/>
        <end position="189"/>
    </location>
</feature>
<dbReference type="Pfam" id="PF07976">
    <property type="entry name" value="Phe_hydrox_dim"/>
    <property type="match status" value="1"/>
</dbReference>
<dbReference type="Gene3D" id="3.50.50.60">
    <property type="entry name" value="FAD/NAD(P)-binding domain"/>
    <property type="match status" value="2"/>
</dbReference>
<evidence type="ECO:0000313" key="10">
    <source>
        <dbReference type="Proteomes" id="UP000723463"/>
    </source>
</evidence>
<evidence type="ECO:0000313" key="9">
    <source>
        <dbReference type="EMBL" id="KAF9547500.1"/>
    </source>
</evidence>
<dbReference type="InterPro" id="IPR050641">
    <property type="entry name" value="RIFMO-like"/>
</dbReference>
<feature type="region of interest" description="Disordered" evidence="6">
    <location>
        <begin position="178"/>
        <end position="202"/>
    </location>
</feature>
<accession>A0A9P6K570</accession>
<evidence type="ECO:0000256" key="5">
    <source>
        <dbReference type="ARBA" id="ARBA00023002"/>
    </source>
</evidence>
<dbReference type="InterPro" id="IPR036188">
    <property type="entry name" value="FAD/NAD-bd_sf"/>
</dbReference>
<dbReference type="PANTHER" id="PTHR43004:SF19">
    <property type="entry name" value="BINDING MONOOXYGENASE, PUTATIVE (JCVI)-RELATED"/>
    <property type="match status" value="1"/>
</dbReference>
<keyword evidence="3" id="KW-0285">Flavoprotein</keyword>
<dbReference type="SUPFAM" id="SSF52833">
    <property type="entry name" value="Thioredoxin-like"/>
    <property type="match status" value="1"/>
</dbReference>
<organism evidence="9 10">
    <name type="scientific">Mortierella hygrophila</name>
    <dbReference type="NCBI Taxonomy" id="979708"/>
    <lineage>
        <taxon>Eukaryota</taxon>
        <taxon>Fungi</taxon>
        <taxon>Fungi incertae sedis</taxon>
        <taxon>Mucoromycota</taxon>
        <taxon>Mortierellomycotina</taxon>
        <taxon>Mortierellomycetes</taxon>
        <taxon>Mortierellales</taxon>
        <taxon>Mortierellaceae</taxon>
        <taxon>Mortierella</taxon>
    </lineage>
</organism>
<dbReference type="GO" id="GO:0016709">
    <property type="term" value="F:oxidoreductase activity, acting on paired donors, with incorporation or reduction of molecular oxygen, NAD(P)H as one donor, and incorporation of one atom of oxygen"/>
    <property type="evidence" value="ECO:0007669"/>
    <property type="project" value="UniProtKB-ARBA"/>
</dbReference>
<dbReference type="InterPro" id="IPR038220">
    <property type="entry name" value="PHOX_C_sf"/>
</dbReference>
<reference evidence="9" key="1">
    <citation type="journal article" date="2020" name="Fungal Divers.">
        <title>Resolving the Mortierellaceae phylogeny through synthesis of multi-gene phylogenetics and phylogenomics.</title>
        <authorList>
            <person name="Vandepol N."/>
            <person name="Liber J."/>
            <person name="Desiro A."/>
            <person name="Na H."/>
            <person name="Kennedy M."/>
            <person name="Barry K."/>
            <person name="Grigoriev I.V."/>
            <person name="Miller A.N."/>
            <person name="O'Donnell K."/>
            <person name="Stajich J.E."/>
            <person name="Bonito G."/>
        </authorList>
    </citation>
    <scope>NUCLEOTIDE SEQUENCE</scope>
    <source>
        <strain evidence="9">NRRL 2591</strain>
    </source>
</reference>
<sequence length="742" mass="82189">MASESLSSSSGSPASPASSSSSFTQPSLPHSPSLNATTSSNIDIPVLISGAGPTGLMAGFLLAKMGIPSRIIERDMAPTPDSRAIGTHARTIEIFKLTDKAFYEEVGSQSWKSESMRFYFGSSLVADIKPKPSKDSEFHVPWMLAQTETIKILTEAYEKTGMGKVERGWELLDTKVVEQEQQQDEHQQAEDGTTQDMKTTTTTTSWVETTMRRAIEGTNKRKGESVVLGTVDMAGEDEDKDYEVKVVRSEYLIASDGGRSTVRHRLNIPFPGRTRDNNFILFDGHVETDLSNTHITFINGDNCHSVGMFPIRDNRVRLMLDDGILTQEQFNAREPKTPTKEYFENLLQETLGTLKFKVLSYNWLAYYRVNERRAAEFTHKRRIFLAGDAAHCHSPAGGQGMNTGLQDSYNLAWKIALVLNGTAPQSLLDSYSEERIPIADEIIKLSAKTLENGVYRGWLSSNMKRMMLSIMPFLTRYFPNGRSRPSFSMLGLRYHENSINKAHKSQHYSATGPASIGQRAPDDILIPFTAPGDTSMPRSESLPELENDSTDQPTTTRLYELLAFPGVFHILVFAADRLAKEKDFDSSLVKDVDHYQRVWSSRWPGLRGVLGSNASSEAMSSKKIKSTPQFMIHVISSATPSSSSFESDRHEATTTAMADRAAGFGKIYVDWEGGRLHELYGFVGVSTRKSGGGIVVLRPDTHIAFRVSNVDSAAWVEVDEYFGSILVNLVTGGNVLKFSAAL</sequence>
<evidence type="ECO:0000256" key="3">
    <source>
        <dbReference type="ARBA" id="ARBA00022630"/>
    </source>
</evidence>
<evidence type="ECO:0000256" key="2">
    <source>
        <dbReference type="ARBA" id="ARBA00007801"/>
    </source>
</evidence>
<evidence type="ECO:0000259" key="7">
    <source>
        <dbReference type="Pfam" id="PF01494"/>
    </source>
</evidence>
<dbReference type="AlphaFoldDB" id="A0A9P6K570"/>